<evidence type="ECO:0000313" key="4">
    <source>
        <dbReference type="EMBL" id="KAJ9138103.1"/>
    </source>
</evidence>
<dbReference type="PANTHER" id="PTHR47336">
    <property type="entry name" value="TRANSCRIPTION FACTOR HMS1-RELATED"/>
    <property type="match status" value="1"/>
</dbReference>
<feature type="coiled-coil region" evidence="1">
    <location>
        <begin position="310"/>
        <end position="344"/>
    </location>
</feature>
<organism evidence="4 5">
    <name type="scientific">Pleurostoma richardsiae</name>
    <dbReference type="NCBI Taxonomy" id="41990"/>
    <lineage>
        <taxon>Eukaryota</taxon>
        <taxon>Fungi</taxon>
        <taxon>Dikarya</taxon>
        <taxon>Ascomycota</taxon>
        <taxon>Pezizomycotina</taxon>
        <taxon>Sordariomycetes</taxon>
        <taxon>Sordariomycetidae</taxon>
        <taxon>Calosphaeriales</taxon>
        <taxon>Pleurostomataceae</taxon>
        <taxon>Pleurostoma</taxon>
    </lineage>
</organism>
<dbReference type="PANTHER" id="PTHR47336:SF2">
    <property type="entry name" value="TRANSCRIPTION FACTOR HMS1-RELATED"/>
    <property type="match status" value="1"/>
</dbReference>
<dbReference type="AlphaFoldDB" id="A0AA38R5Q9"/>
<evidence type="ECO:0000256" key="2">
    <source>
        <dbReference type="SAM" id="MobiDB-lite"/>
    </source>
</evidence>
<feature type="compositionally biased region" description="Low complexity" evidence="2">
    <location>
        <begin position="180"/>
        <end position="194"/>
    </location>
</feature>
<dbReference type="CDD" id="cd11395">
    <property type="entry name" value="bHLHzip_SREBP_like"/>
    <property type="match status" value="1"/>
</dbReference>
<name>A0AA38R5Q9_9PEZI</name>
<protein>
    <recommendedName>
        <fullName evidence="3">BHLH domain-containing protein</fullName>
    </recommendedName>
</protein>
<dbReference type="Pfam" id="PF00010">
    <property type="entry name" value="HLH"/>
    <property type="match status" value="1"/>
</dbReference>
<feature type="compositionally biased region" description="Low complexity" evidence="2">
    <location>
        <begin position="154"/>
        <end position="174"/>
    </location>
</feature>
<accession>A0AA38R5Q9</accession>
<dbReference type="InterPro" id="IPR052099">
    <property type="entry name" value="Regulatory_TF_Diverse"/>
</dbReference>
<dbReference type="SMART" id="SM00353">
    <property type="entry name" value="HLH"/>
    <property type="match status" value="1"/>
</dbReference>
<gene>
    <name evidence="4" type="ORF">NKR23_g8610</name>
</gene>
<feature type="region of interest" description="Disordered" evidence="2">
    <location>
        <begin position="279"/>
        <end position="299"/>
    </location>
</feature>
<reference evidence="4" key="1">
    <citation type="submission" date="2022-07" db="EMBL/GenBank/DDBJ databases">
        <title>Fungi with potential for degradation of polypropylene.</title>
        <authorList>
            <person name="Gostincar C."/>
        </authorList>
    </citation>
    <scope>NUCLEOTIDE SEQUENCE</scope>
    <source>
        <strain evidence="4">EXF-13308</strain>
    </source>
</reference>
<dbReference type="EMBL" id="JANBVO010000031">
    <property type="protein sequence ID" value="KAJ9138103.1"/>
    <property type="molecule type" value="Genomic_DNA"/>
</dbReference>
<sequence length="356" mass="38317">MSVDMASSYFSDELGLDMRNSPLTPTLDMQDQYSGMMNNHISCSPGTFGEDLASYDYFSFDDGAASGFNVKSAPSNDFMEWSTTVGTGGQPTYTAPMPSSSFNNYFGNSEFNDGFVSPAALGPDTDSDSWSTGRKHSTDEQSAQMGSMSPPPSKKQCSSKAKSTSSTKSSSSKSSKSRTPKASNSRTGSLSGPPGTSGHGGNHNIQLRTASRKPKAAGQQARSPTGSADDDEDDDDDALTNEERRARRNHNNVEKQYRNRLNTQFEKLLAVLPAADQRAAVGGGKGGKGASSAGAVAESDDKRMSKAEVLDLARRRIGQLEDERRALQEERNRLMENVGQMQQAAIRQRMELAVRA</sequence>
<keyword evidence="1" id="KW-0175">Coiled coil</keyword>
<dbReference type="Proteomes" id="UP001174694">
    <property type="component" value="Unassembled WGS sequence"/>
</dbReference>
<evidence type="ECO:0000259" key="3">
    <source>
        <dbReference type="PROSITE" id="PS50888"/>
    </source>
</evidence>
<proteinExistence type="predicted"/>
<keyword evidence="5" id="KW-1185">Reference proteome</keyword>
<dbReference type="InterPro" id="IPR036638">
    <property type="entry name" value="HLH_DNA-bd_sf"/>
</dbReference>
<evidence type="ECO:0000256" key="1">
    <source>
        <dbReference type="SAM" id="Coils"/>
    </source>
</evidence>
<evidence type="ECO:0000313" key="5">
    <source>
        <dbReference type="Proteomes" id="UP001174694"/>
    </source>
</evidence>
<dbReference type="InterPro" id="IPR011598">
    <property type="entry name" value="bHLH_dom"/>
</dbReference>
<feature type="domain" description="BHLH" evidence="3">
    <location>
        <begin position="245"/>
        <end position="320"/>
    </location>
</feature>
<dbReference type="Gene3D" id="4.10.280.10">
    <property type="entry name" value="Helix-loop-helix DNA-binding domain"/>
    <property type="match status" value="1"/>
</dbReference>
<dbReference type="SUPFAM" id="SSF47459">
    <property type="entry name" value="HLH, helix-loop-helix DNA-binding domain"/>
    <property type="match status" value="1"/>
</dbReference>
<dbReference type="PROSITE" id="PS50888">
    <property type="entry name" value="BHLH"/>
    <property type="match status" value="1"/>
</dbReference>
<feature type="region of interest" description="Disordered" evidence="2">
    <location>
        <begin position="116"/>
        <end position="237"/>
    </location>
</feature>
<comment type="caution">
    <text evidence="4">The sequence shown here is derived from an EMBL/GenBank/DDBJ whole genome shotgun (WGS) entry which is preliminary data.</text>
</comment>
<dbReference type="GO" id="GO:0046983">
    <property type="term" value="F:protein dimerization activity"/>
    <property type="evidence" value="ECO:0007669"/>
    <property type="project" value="InterPro"/>
</dbReference>
<feature type="compositionally biased region" description="Acidic residues" evidence="2">
    <location>
        <begin position="228"/>
        <end position="237"/>
    </location>
</feature>